<feature type="compositionally biased region" description="Polar residues" evidence="2">
    <location>
        <begin position="82"/>
        <end position="111"/>
    </location>
</feature>
<protein>
    <submittedName>
        <fullName evidence="3">Uncharacterized protein</fullName>
    </submittedName>
</protein>
<feature type="compositionally biased region" description="Polar residues" evidence="2">
    <location>
        <begin position="17"/>
        <end position="28"/>
    </location>
</feature>
<dbReference type="EMBL" id="NAJO01000086">
    <property type="protein sequence ID" value="OQN95571.1"/>
    <property type="molecule type" value="Genomic_DNA"/>
</dbReference>
<gene>
    <name evidence="3" type="ORF">B0A48_18535</name>
</gene>
<evidence type="ECO:0000256" key="2">
    <source>
        <dbReference type="SAM" id="MobiDB-lite"/>
    </source>
</evidence>
<name>A0A1V8S9N3_9PEZI</name>
<sequence>MPGSPDSEPHGQWVVINSASASDATQESVLAKRKGDELRDSRTGEAPRNTDYDLIRLAYTITEQPARDKSVSNRLSFYVETEQSGFREQSPLPMQTPSADANTGASPSPSGQARALQHHTGTNQGGDRVYELANLSDAALKDLGVELVQLVQLKTEGRTAKARVSALKAKVKQIEEEIESRKTEQKQSEADVAKAEQDAIRIAQLLDAKERNLGLGNDDN</sequence>
<feature type="compositionally biased region" description="Basic and acidic residues" evidence="2">
    <location>
        <begin position="33"/>
        <end position="51"/>
    </location>
</feature>
<accession>A0A1V8S9N3</accession>
<dbReference type="Proteomes" id="UP000192596">
    <property type="component" value="Unassembled WGS sequence"/>
</dbReference>
<feature type="region of interest" description="Disordered" evidence="2">
    <location>
        <begin position="82"/>
        <end position="127"/>
    </location>
</feature>
<feature type="region of interest" description="Disordered" evidence="2">
    <location>
        <begin position="17"/>
        <end position="51"/>
    </location>
</feature>
<reference evidence="4" key="1">
    <citation type="submission" date="2017-03" db="EMBL/GenBank/DDBJ databases">
        <title>Genomes of endolithic fungi from Antarctica.</title>
        <authorList>
            <person name="Coleine C."/>
            <person name="Masonjones S."/>
            <person name="Stajich J.E."/>
        </authorList>
    </citation>
    <scope>NUCLEOTIDE SEQUENCE [LARGE SCALE GENOMIC DNA]</scope>
    <source>
        <strain evidence="4">CCFEE 5527</strain>
    </source>
</reference>
<evidence type="ECO:0000256" key="1">
    <source>
        <dbReference type="SAM" id="Coils"/>
    </source>
</evidence>
<keyword evidence="1" id="KW-0175">Coiled coil</keyword>
<proteinExistence type="predicted"/>
<feature type="coiled-coil region" evidence="1">
    <location>
        <begin position="157"/>
        <end position="212"/>
    </location>
</feature>
<comment type="caution">
    <text evidence="3">The sequence shown here is derived from an EMBL/GenBank/DDBJ whole genome shotgun (WGS) entry which is preliminary data.</text>
</comment>
<keyword evidence="4" id="KW-1185">Reference proteome</keyword>
<dbReference type="InParanoid" id="A0A1V8S9N3"/>
<evidence type="ECO:0000313" key="3">
    <source>
        <dbReference type="EMBL" id="OQN95571.1"/>
    </source>
</evidence>
<evidence type="ECO:0000313" key="4">
    <source>
        <dbReference type="Proteomes" id="UP000192596"/>
    </source>
</evidence>
<organism evidence="3 4">
    <name type="scientific">Cryoendolithus antarcticus</name>
    <dbReference type="NCBI Taxonomy" id="1507870"/>
    <lineage>
        <taxon>Eukaryota</taxon>
        <taxon>Fungi</taxon>
        <taxon>Dikarya</taxon>
        <taxon>Ascomycota</taxon>
        <taxon>Pezizomycotina</taxon>
        <taxon>Dothideomycetes</taxon>
        <taxon>Dothideomycetidae</taxon>
        <taxon>Cladosporiales</taxon>
        <taxon>Cladosporiaceae</taxon>
        <taxon>Cryoendolithus</taxon>
    </lineage>
</organism>
<dbReference type="AlphaFoldDB" id="A0A1V8S9N3"/>